<dbReference type="EMBL" id="JAVFHQ010000002">
    <property type="protein sequence ID" value="KAK4550168.1"/>
    <property type="molecule type" value="Genomic_DNA"/>
</dbReference>
<sequence>MSLVRAFTTRRNKPEMQISTPMYIGRAASQRGGKPVLRAQISSPVALVSTSNVLLNNAHSIAGTSPIELRSVSSGSSISSGSADDSDASTANGSIHSRDTVTDASSIDESPIQAEPNHLSCYFKPAVNTQSVSPELSPSLSAHQSLDTPRIPQRVPSHSKKAHETLHRKNSVRRLLSPPPTAREAIRDVARSSTELFSPTKSAFVEAPKESPFGRELAQLDAVAEEFGHVVRDAEADADMVLMRSRGLAHFAASDYLSEIQSLIYDTFTDTPSSEFGGWI</sequence>
<comment type="caution">
    <text evidence="2">The sequence shown here is derived from an EMBL/GenBank/DDBJ whole genome shotgun (WGS) entry which is preliminary data.</text>
</comment>
<dbReference type="AlphaFoldDB" id="A0AAV9JX17"/>
<gene>
    <name evidence="2" type="ORF">LTR36_003135</name>
</gene>
<organism evidence="2 3">
    <name type="scientific">Oleoguttula mirabilis</name>
    <dbReference type="NCBI Taxonomy" id="1507867"/>
    <lineage>
        <taxon>Eukaryota</taxon>
        <taxon>Fungi</taxon>
        <taxon>Dikarya</taxon>
        <taxon>Ascomycota</taxon>
        <taxon>Pezizomycotina</taxon>
        <taxon>Dothideomycetes</taxon>
        <taxon>Dothideomycetidae</taxon>
        <taxon>Mycosphaerellales</taxon>
        <taxon>Teratosphaeriaceae</taxon>
        <taxon>Oleoguttula</taxon>
    </lineage>
</organism>
<reference evidence="2 3" key="1">
    <citation type="submission" date="2021-11" db="EMBL/GenBank/DDBJ databases">
        <title>Black yeast isolated from Biological Soil Crust.</title>
        <authorList>
            <person name="Kurbessoian T."/>
        </authorList>
    </citation>
    <scope>NUCLEOTIDE SEQUENCE [LARGE SCALE GENOMIC DNA]</scope>
    <source>
        <strain evidence="2 3">CCFEE 5522</strain>
    </source>
</reference>
<evidence type="ECO:0000256" key="1">
    <source>
        <dbReference type="SAM" id="MobiDB-lite"/>
    </source>
</evidence>
<name>A0AAV9JX17_9PEZI</name>
<feature type="region of interest" description="Disordered" evidence="1">
    <location>
        <begin position="71"/>
        <end position="107"/>
    </location>
</feature>
<keyword evidence="3" id="KW-1185">Reference proteome</keyword>
<accession>A0AAV9JX17</accession>
<dbReference type="Proteomes" id="UP001324427">
    <property type="component" value="Unassembled WGS sequence"/>
</dbReference>
<protein>
    <submittedName>
        <fullName evidence="2">Uncharacterized protein</fullName>
    </submittedName>
</protein>
<evidence type="ECO:0000313" key="2">
    <source>
        <dbReference type="EMBL" id="KAK4550168.1"/>
    </source>
</evidence>
<feature type="compositionally biased region" description="Low complexity" evidence="1">
    <location>
        <begin position="71"/>
        <end position="94"/>
    </location>
</feature>
<proteinExistence type="predicted"/>
<evidence type="ECO:0000313" key="3">
    <source>
        <dbReference type="Proteomes" id="UP001324427"/>
    </source>
</evidence>
<feature type="region of interest" description="Disordered" evidence="1">
    <location>
        <begin position="132"/>
        <end position="169"/>
    </location>
</feature>
<feature type="compositionally biased region" description="Polar residues" evidence="1">
    <location>
        <begin position="132"/>
        <end position="147"/>
    </location>
</feature>